<dbReference type="EMBL" id="AZBU02000001">
    <property type="protein sequence ID" value="TMS36108.1"/>
    <property type="molecule type" value="Genomic_DNA"/>
</dbReference>
<proteinExistence type="predicted"/>
<comment type="caution">
    <text evidence="1">The sequence shown here is derived from an EMBL/GenBank/DDBJ whole genome shotgun (WGS) entry which is preliminary data.</text>
</comment>
<keyword evidence="2" id="KW-1185">Reference proteome</keyword>
<dbReference type="AlphaFoldDB" id="A0A4U8UWA6"/>
<gene>
    <name evidence="1" type="ORF">L596_003360</name>
</gene>
<dbReference type="Proteomes" id="UP000298663">
    <property type="component" value="Unassembled WGS sequence"/>
</dbReference>
<name>A0A4U8UWA6_STECR</name>
<reference evidence="1 2" key="2">
    <citation type="journal article" date="2019" name="G3 (Bethesda)">
        <title>Hybrid Assembly of the Genome of the Entomopathogenic Nematode Steinernema carpocapsae Identifies the X-Chromosome.</title>
        <authorList>
            <person name="Serra L."/>
            <person name="Macchietto M."/>
            <person name="Macias-Munoz A."/>
            <person name="McGill C.J."/>
            <person name="Rodriguez I.M."/>
            <person name="Rodriguez B."/>
            <person name="Murad R."/>
            <person name="Mortazavi A."/>
        </authorList>
    </citation>
    <scope>NUCLEOTIDE SEQUENCE [LARGE SCALE GENOMIC DNA]</scope>
    <source>
        <strain evidence="1 2">ALL</strain>
    </source>
</reference>
<reference evidence="1 2" key="1">
    <citation type="journal article" date="2015" name="Genome Biol.">
        <title>Comparative genomics of Steinernema reveals deeply conserved gene regulatory networks.</title>
        <authorList>
            <person name="Dillman A.R."/>
            <person name="Macchietto M."/>
            <person name="Porter C.F."/>
            <person name="Rogers A."/>
            <person name="Williams B."/>
            <person name="Antoshechkin I."/>
            <person name="Lee M.M."/>
            <person name="Goodwin Z."/>
            <person name="Lu X."/>
            <person name="Lewis E.E."/>
            <person name="Goodrich-Blair H."/>
            <person name="Stock S.P."/>
            <person name="Adams B.J."/>
            <person name="Sternberg P.W."/>
            <person name="Mortazavi A."/>
        </authorList>
    </citation>
    <scope>NUCLEOTIDE SEQUENCE [LARGE SCALE GENOMIC DNA]</scope>
    <source>
        <strain evidence="1 2">ALL</strain>
    </source>
</reference>
<evidence type="ECO:0000313" key="1">
    <source>
        <dbReference type="EMBL" id="TMS36108.1"/>
    </source>
</evidence>
<organism evidence="1 2">
    <name type="scientific">Steinernema carpocapsae</name>
    <name type="common">Entomopathogenic nematode</name>
    <dbReference type="NCBI Taxonomy" id="34508"/>
    <lineage>
        <taxon>Eukaryota</taxon>
        <taxon>Metazoa</taxon>
        <taxon>Ecdysozoa</taxon>
        <taxon>Nematoda</taxon>
        <taxon>Chromadorea</taxon>
        <taxon>Rhabditida</taxon>
        <taxon>Tylenchina</taxon>
        <taxon>Panagrolaimomorpha</taxon>
        <taxon>Strongyloidoidea</taxon>
        <taxon>Steinernematidae</taxon>
        <taxon>Steinernema</taxon>
    </lineage>
</organism>
<sequence length="112" mass="13177">MLKRPFQCPSVATSARVRRVHIERGCSLRRKRRVLGTLPAQAPFNVLSLLITVSLLNVFERFSAIKTAFEHEHIKECKRGTCENSHRARFQNQKLRKRMCRRLQRLIRHLAT</sequence>
<protein>
    <submittedName>
        <fullName evidence="1">Uncharacterized protein</fullName>
    </submittedName>
</protein>
<evidence type="ECO:0000313" key="2">
    <source>
        <dbReference type="Proteomes" id="UP000298663"/>
    </source>
</evidence>
<accession>A0A4U8UWA6</accession>